<keyword evidence="1" id="KW-0808">Transferase</keyword>
<dbReference type="GO" id="GO:0032259">
    <property type="term" value="P:methylation"/>
    <property type="evidence" value="ECO:0007669"/>
    <property type="project" value="UniProtKB-KW"/>
</dbReference>
<reference evidence="1 2" key="1">
    <citation type="submission" date="2019-10" db="EMBL/GenBank/DDBJ databases">
        <title>New species of Slilvanegrellaceae.</title>
        <authorList>
            <person name="Pitt A."/>
            <person name="Hahn M.W."/>
        </authorList>
    </citation>
    <scope>NUCLEOTIDE SEQUENCE [LARGE SCALE GENOMIC DNA]</scope>
    <source>
        <strain evidence="1 2">SP-Ram-0.45-NSY-1</strain>
    </source>
</reference>
<dbReference type="Gene3D" id="3.40.50.150">
    <property type="entry name" value="Vaccinia Virus protein VP39"/>
    <property type="match status" value="1"/>
</dbReference>
<evidence type="ECO:0000313" key="2">
    <source>
        <dbReference type="Proteomes" id="UP000437748"/>
    </source>
</evidence>
<keyword evidence="1" id="KW-0489">Methyltransferase</keyword>
<protein>
    <submittedName>
        <fullName evidence="1">Methyltransferase domain-containing protein</fullName>
    </submittedName>
</protein>
<dbReference type="InterPro" id="IPR029063">
    <property type="entry name" value="SAM-dependent_MTases_sf"/>
</dbReference>
<dbReference type="Pfam" id="PF13489">
    <property type="entry name" value="Methyltransf_23"/>
    <property type="match status" value="1"/>
</dbReference>
<dbReference type="Proteomes" id="UP000437748">
    <property type="component" value="Unassembled WGS sequence"/>
</dbReference>
<dbReference type="CDD" id="cd02440">
    <property type="entry name" value="AdoMet_MTases"/>
    <property type="match status" value="1"/>
</dbReference>
<dbReference type="OrthoDB" id="5292242at2"/>
<organism evidence="1 2">
    <name type="scientific">Silvanigrella paludirubra</name>
    <dbReference type="NCBI Taxonomy" id="2499159"/>
    <lineage>
        <taxon>Bacteria</taxon>
        <taxon>Pseudomonadati</taxon>
        <taxon>Bdellovibrionota</taxon>
        <taxon>Oligoflexia</taxon>
        <taxon>Silvanigrellales</taxon>
        <taxon>Silvanigrellaceae</taxon>
        <taxon>Silvanigrella</taxon>
    </lineage>
</organism>
<dbReference type="SUPFAM" id="SSF53335">
    <property type="entry name" value="S-adenosyl-L-methionine-dependent methyltransferases"/>
    <property type="match status" value="1"/>
</dbReference>
<name>A0A6N6VV36_9BACT</name>
<keyword evidence="2" id="KW-1185">Reference proteome</keyword>
<dbReference type="EMBL" id="WFLM01000003">
    <property type="protein sequence ID" value="KAB8039084.1"/>
    <property type="molecule type" value="Genomic_DNA"/>
</dbReference>
<dbReference type="AlphaFoldDB" id="A0A6N6VV36"/>
<proteinExistence type="predicted"/>
<dbReference type="RefSeq" id="WP_153420483.1">
    <property type="nucleotide sequence ID" value="NZ_WFLM01000003.1"/>
</dbReference>
<dbReference type="GO" id="GO:0008168">
    <property type="term" value="F:methyltransferase activity"/>
    <property type="evidence" value="ECO:0007669"/>
    <property type="project" value="UniProtKB-KW"/>
</dbReference>
<evidence type="ECO:0000313" key="1">
    <source>
        <dbReference type="EMBL" id="KAB8039084.1"/>
    </source>
</evidence>
<comment type="caution">
    <text evidence="1">The sequence shown here is derived from an EMBL/GenBank/DDBJ whole genome shotgun (WGS) entry which is preliminary data.</text>
</comment>
<accession>A0A6N6VV36</accession>
<dbReference type="PANTHER" id="PTHR43861">
    <property type="entry name" value="TRANS-ACONITATE 2-METHYLTRANSFERASE-RELATED"/>
    <property type="match status" value="1"/>
</dbReference>
<gene>
    <name evidence="1" type="ORF">GCL60_09525</name>
</gene>
<sequence>MNENNNCPICDYSNSEFFVSSKVQMQNNDSIFSFHKCLNCDSIYLYDPPKEQDLSHFYDENYLPYSSDNIWGKYTNLVKKWQLMLDKRRINFLLDLNKKFDKETRILDFGCGHPSFLYELEKKTGWKCFGYDFSNNGWIKHKNTFDKINLYSGDFNEIEFKNKFNIITMWHSLEHHFNPKQLLKRLHDISLEESLLIIEVPNFNSLSRKIQKENWAGFHTPRHSVIYSPKSIELLLENSGWKVERILNYGTLDAYIFWWLGEIEKKNISKNEIKSLEKYFSHFLLFKVLYFPIFLFEKYFSFGLMTIICSKK</sequence>
<dbReference type="PANTHER" id="PTHR43861:SF6">
    <property type="entry name" value="METHYLTRANSFERASE TYPE 11"/>
    <property type="match status" value="1"/>
</dbReference>